<dbReference type="InterPro" id="IPR001509">
    <property type="entry name" value="Epimerase_deHydtase"/>
</dbReference>
<feature type="domain" description="NAD-dependent epimerase/dehydratase" evidence="1">
    <location>
        <begin position="9"/>
        <end position="234"/>
    </location>
</feature>
<evidence type="ECO:0000259" key="1">
    <source>
        <dbReference type="Pfam" id="PF01370"/>
    </source>
</evidence>
<sequence>MAVPGSTKLVIGASGFLGSHVVRQLVERGERVRVLIRATSSTKAFDDLDVERCYGDIFDDQAVREAMTGCDDVFYCVVDARAWLRDPAPLFRTNVDGLRHILDIAAEADLHRFVFTSSIGTIALNADGAATEDMPFNWIDKGGAYIRSRVEAENLVLGYARDRGLPAVAMCVSNTYGPGDWQPTPHGSLVAAAAAGKMPFYVKGMAMEVVGIEDAARALVLAAERGRPGERYIISDRFISARELYTAAAAAAGVRGPRWGVPLKIMYALGFAGDLAAAMLRRDLLLSSMSVRLMHIMSPMDHGKAERELGWRPEPIVDSIRKAVDFYRARRADEEGPR</sequence>
<gene>
    <name evidence="2" type="ORF">MMON_04190</name>
</gene>
<dbReference type="PANTHER" id="PTHR48079">
    <property type="entry name" value="PROTEIN YEEZ"/>
    <property type="match status" value="1"/>
</dbReference>
<protein>
    <submittedName>
        <fullName evidence="2">Epimerase</fullName>
    </submittedName>
</protein>
<dbReference type="Proteomes" id="UP000466039">
    <property type="component" value="Chromosome"/>
</dbReference>
<dbReference type="Gene3D" id="3.40.50.720">
    <property type="entry name" value="NAD(P)-binding Rossmann-like Domain"/>
    <property type="match status" value="1"/>
</dbReference>
<dbReference type="PANTHER" id="PTHR48079:SF6">
    <property type="entry name" value="NAD(P)-BINDING DOMAIN-CONTAINING PROTEIN-RELATED"/>
    <property type="match status" value="1"/>
</dbReference>
<dbReference type="GO" id="GO:0005737">
    <property type="term" value="C:cytoplasm"/>
    <property type="evidence" value="ECO:0007669"/>
    <property type="project" value="TreeGrafter"/>
</dbReference>
<name>A0AAD1IRE9_MYCMB</name>
<dbReference type="GO" id="GO:0004029">
    <property type="term" value="F:aldehyde dehydrogenase (NAD+) activity"/>
    <property type="evidence" value="ECO:0007669"/>
    <property type="project" value="TreeGrafter"/>
</dbReference>
<dbReference type="RefSeq" id="WP_041925130.1">
    <property type="nucleotide sequence ID" value="NZ_AP022617.1"/>
</dbReference>
<dbReference type="EMBL" id="AP022617">
    <property type="protein sequence ID" value="BBZ59118.1"/>
    <property type="molecule type" value="Genomic_DNA"/>
</dbReference>
<evidence type="ECO:0000313" key="3">
    <source>
        <dbReference type="Proteomes" id="UP000466039"/>
    </source>
</evidence>
<dbReference type="Pfam" id="PF01370">
    <property type="entry name" value="Epimerase"/>
    <property type="match status" value="1"/>
</dbReference>
<accession>A0AAD1IRE9</accession>
<keyword evidence="3" id="KW-1185">Reference proteome</keyword>
<dbReference type="AlphaFoldDB" id="A0AAD1IRE9"/>
<dbReference type="InterPro" id="IPR051783">
    <property type="entry name" value="NAD(P)-dependent_oxidoreduct"/>
</dbReference>
<evidence type="ECO:0000313" key="2">
    <source>
        <dbReference type="EMBL" id="BBZ59118.1"/>
    </source>
</evidence>
<organism evidence="2 3">
    <name type="scientific">Mycolicibacterium monacense</name>
    <name type="common">Mycobacterium monacense</name>
    <dbReference type="NCBI Taxonomy" id="85693"/>
    <lineage>
        <taxon>Bacteria</taxon>
        <taxon>Bacillati</taxon>
        <taxon>Actinomycetota</taxon>
        <taxon>Actinomycetes</taxon>
        <taxon>Mycobacteriales</taxon>
        <taxon>Mycobacteriaceae</taxon>
        <taxon>Mycolicibacterium</taxon>
    </lineage>
</organism>
<dbReference type="SUPFAM" id="SSF51735">
    <property type="entry name" value="NAD(P)-binding Rossmann-fold domains"/>
    <property type="match status" value="1"/>
</dbReference>
<reference evidence="2 3" key="1">
    <citation type="journal article" date="2019" name="Emerg. Microbes Infect.">
        <title>Comprehensive subspecies identification of 175 nontuberculous mycobacteria species based on 7547 genomic profiles.</title>
        <authorList>
            <person name="Matsumoto Y."/>
            <person name="Kinjo T."/>
            <person name="Motooka D."/>
            <person name="Nabeya D."/>
            <person name="Jung N."/>
            <person name="Uechi K."/>
            <person name="Horii T."/>
            <person name="Iida T."/>
            <person name="Fujita J."/>
            <person name="Nakamura S."/>
        </authorList>
    </citation>
    <scope>NUCLEOTIDE SEQUENCE [LARGE SCALE GENOMIC DNA]</scope>
    <source>
        <strain evidence="2 3">JCM 15658</strain>
    </source>
</reference>
<dbReference type="InterPro" id="IPR036291">
    <property type="entry name" value="NAD(P)-bd_dom_sf"/>
</dbReference>
<proteinExistence type="predicted"/>